<sequence>MKNKTRLAAFKQLLLAGRGLIETAIGELKEICQIQRHGIARQTISWQTSFSGLLACLYSEILT</sequence>
<evidence type="ECO:0000313" key="1">
    <source>
        <dbReference type="EMBL" id="AEI88912.1"/>
    </source>
</evidence>
<evidence type="ECO:0000313" key="2">
    <source>
        <dbReference type="Proteomes" id="UP000006639"/>
    </source>
</evidence>
<dbReference type="RefSeq" id="WP_013951121.1">
    <property type="nucleotide sequence ID" value="NC_015722.1"/>
</dbReference>
<dbReference type="HOGENOM" id="CLU_198270_0_0_5"/>
<keyword evidence="2" id="KW-1185">Reference proteome</keyword>
<dbReference type="KEGG" id="mmn:midi_00613"/>
<dbReference type="Proteomes" id="UP000006639">
    <property type="component" value="Chromosome"/>
</dbReference>
<protein>
    <submittedName>
        <fullName evidence="1">Putative transposase</fullName>
    </submittedName>
</protein>
<name>F7XW63_MIDMI</name>
<reference evidence="1 2" key="1">
    <citation type="journal article" date="2011" name="Mol. Biol. Evol.">
        <title>Phylogenomic evidence for the presence of a flagellum and cbb3 oxidase in the free-living mitochondrial ancestor.</title>
        <authorList>
            <person name="Sassera D."/>
            <person name="Lo N."/>
            <person name="Epis S."/>
            <person name="D'Auria G."/>
            <person name="Montagna M."/>
            <person name="Comandatore F."/>
            <person name="Horner D."/>
            <person name="Pereto J."/>
            <person name="Luciano A.M."/>
            <person name="Franciosi F."/>
            <person name="Ferri E."/>
            <person name="Crotti E."/>
            <person name="Bazzocchi C."/>
            <person name="Daffonchio D."/>
            <person name="Sacchi L."/>
            <person name="Moya A."/>
            <person name="Latorre A."/>
            <person name="Bandi C."/>
        </authorList>
    </citation>
    <scope>NUCLEOTIDE SEQUENCE [LARGE SCALE GENOMIC DNA]</scope>
    <source>
        <strain evidence="1 2">IricVA</strain>
    </source>
</reference>
<dbReference type="STRING" id="696127.midi_00613"/>
<dbReference type="EMBL" id="CP002130">
    <property type="protein sequence ID" value="AEI88912.1"/>
    <property type="molecule type" value="Genomic_DNA"/>
</dbReference>
<accession>F7XW63</accession>
<gene>
    <name evidence="1" type="ordered locus">midi_00613</name>
</gene>
<organism evidence="1 2">
    <name type="scientific">Midichloria mitochondrii (strain IricVA)</name>
    <dbReference type="NCBI Taxonomy" id="696127"/>
    <lineage>
        <taxon>Bacteria</taxon>
        <taxon>Pseudomonadati</taxon>
        <taxon>Pseudomonadota</taxon>
        <taxon>Alphaproteobacteria</taxon>
        <taxon>Rickettsiales</taxon>
        <taxon>Candidatus Midichloriaceae</taxon>
        <taxon>Candidatus Midichloria</taxon>
    </lineage>
</organism>
<proteinExistence type="predicted"/>
<dbReference type="AlphaFoldDB" id="F7XW63"/>